<evidence type="ECO:0000313" key="1">
    <source>
        <dbReference type="EMBL" id="MDO7844354.1"/>
    </source>
</evidence>
<gene>
    <name evidence="1" type="ORF">Q5H94_18645</name>
</gene>
<dbReference type="RefSeq" id="WP_304562752.1">
    <property type="nucleotide sequence ID" value="NZ_JAUQSZ010000015.1"/>
</dbReference>
<dbReference type="EMBL" id="JAUQSZ010000015">
    <property type="protein sequence ID" value="MDO7844354.1"/>
    <property type="molecule type" value="Genomic_DNA"/>
</dbReference>
<sequence length="308" mass="31710">MGGVASGAVYLASALTGGGDPATVTPAPPVEPVLVAQDIAHPQTPPVSRPYVIIDVPQSARARPLLGDIVANVIATTVMPGPAAGVAGRLADDVLAEHDARIAVLKQRLEAARAQPGSGASIGELASRLHRAEAARKLAAARAAVDGLCGDRCASGGDVATRKEKIAKPAVAFRQYPRVRFRKSAAAKGVVAVRAPVKIGKARFVVSPQAAVGTGFQVGGRAVAVARGDASRRIAHAKRRQIAAARSLRRPGRVAFDAPTADGLARARHLFAAARRTLGADTHPSRALAGLLHFEGSADWTLATVRRA</sequence>
<comment type="caution">
    <text evidence="1">The sequence shown here is derived from an EMBL/GenBank/DDBJ whole genome shotgun (WGS) entry which is preliminary data.</text>
</comment>
<keyword evidence="2" id="KW-1185">Reference proteome</keyword>
<protein>
    <submittedName>
        <fullName evidence="1">Uncharacterized protein</fullName>
    </submittedName>
</protein>
<dbReference type="Proteomes" id="UP001176468">
    <property type="component" value="Unassembled WGS sequence"/>
</dbReference>
<evidence type="ECO:0000313" key="2">
    <source>
        <dbReference type="Proteomes" id="UP001176468"/>
    </source>
</evidence>
<name>A0ABT9A4S9_9SPHN</name>
<proteinExistence type="predicted"/>
<reference evidence="1" key="1">
    <citation type="submission" date="2023-07" db="EMBL/GenBank/DDBJ databases">
        <authorList>
            <person name="Kim M.K."/>
        </authorList>
    </citation>
    <scope>NUCLEOTIDE SEQUENCE</scope>
    <source>
        <strain evidence="1">CA1-15</strain>
    </source>
</reference>
<organism evidence="1 2">
    <name type="scientific">Sphingomonas immobilis</name>
    <dbReference type="NCBI Taxonomy" id="3063997"/>
    <lineage>
        <taxon>Bacteria</taxon>
        <taxon>Pseudomonadati</taxon>
        <taxon>Pseudomonadota</taxon>
        <taxon>Alphaproteobacteria</taxon>
        <taxon>Sphingomonadales</taxon>
        <taxon>Sphingomonadaceae</taxon>
        <taxon>Sphingomonas</taxon>
    </lineage>
</organism>
<accession>A0ABT9A4S9</accession>